<dbReference type="AlphaFoldDB" id="A0A6V7UZE7"/>
<gene>
    <name evidence="2" type="ORF">MENT_LOCUS19369</name>
</gene>
<dbReference type="InterPro" id="IPR002083">
    <property type="entry name" value="MATH/TRAF_dom"/>
</dbReference>
<dbReference type="EMBL" id="CAJEWN010000135">
    <property type="protein sequence ID" value="CAD2168034.1"/>
    <property type="molecule type" value="Genomic_DNA"/>
</dbReference>
<feature type="domain" description="MATH" evidence="1">
    <location>
        <begin position="30"/>
        <end position="118"/>
    </location>
</feature>
<reference evidence="2 3" key="1">
    <citation type="submission" date="2020-08" db="EMBL/GenBank/DDBJ databases">
        <authorList>
            <person name="Koutsovoulos G."/>
            <person name="Danchin GJ E."/>
        </authorList>
    </citation>
    <scope>NUCLEOTIDE SEQUENCE [LARGE SCALE GENOMIC DNA]</scope>
</reference>
<evidence type="ECO:0000313" key="2">
    <source>
        <dbReference type="EMBL" id="CAD2168034.1"/>
    </source>
</evidence>
<organism evidence="2 3">
    <name type="scientific">Meloidogyne enterolobii</name>
    <name type="common">Root-knot nematode worm</name>
    <name type="synonym">Meloidogyne mayaguensis</name>
    <dbReference type="NCBI Taxonomy" id="390850"/>
    <lineage>
        <taxon>Eukaryota</taxon>
        <taxon>Metazoa</taxon>
        <taxon>Ecdysozoa</taxon>
        <taxon>Nematoda</taxon>
        <taxon>Chromadorea</taxon>
        <taxon>Rhabditida</taxon>
        <taxon>Tylenchina</taxon>
        <taxon>Tylenchomorpha</taxon>
        <taxon>Tylenchoidea</taxon>
        <taxon>Meloidogynidae</taxon>
        <taxon>Meloidogyninae</taxon>
        <taxon>Meloidogyne</taxon>
    </lineage>
</organism>
<dbReference type="SUPFAM" id="SSF49599">
    <property type="entry name" value="TRAF domain-like"/>
    <property type="match status" value="1"/>
</dbReference>
<protein>
    <recommendedName>
        <fullName evidence="1">MATH domain-containing protein</fullName>
    </recommendedName>
</protein>
<evidence type="ECO:0000259" key="1">
    <source>
        <dbReference type="PROSITE" id="PS50144"/>
    </source>
</evidence>
<dbReference type="PROSITE" id="PS50144">
    <property type="entry name" value="MATH"/>
    <property type="match status" value="1"/>
</dbReference>
<accession>A0A6V7UZE7</accession>
<dbReference type="InterPro" id="IPR008974">
    <property type="entry name" value="TRAF-like"/>
</dbReference>
<dbReference type="CDD" id="cd00121">
    <property type="entry name" value="MATH"/>
    <property type="match status" value="1"/>
</dbReference>
<dbReference type="Proteomes" id="UP000580250">
    <property type="component" value="Unassembled WGS sequence"/>
</dbReference>
<name>A0A6V7UZE7_MELEN</name>
<dbReference type="Gene3D" id="2.60.210.10">
    <property type="entry name" value="Apoptosis, Tumor Necrosis Factor Receptor Associated Protein 2, Chain A"/>
    <property type="match status" value="1"/>
</dbReference>
<proteinExistence type="predicted"/>
<evidence type="ECO:0000313" key="3">
    <source>
        <dbReference type="Proteomes" id="UP000580250"/>
    </source>
</evidence>
<comment type="caution">
    <text evidence="2">The sequence shown here is derived from an EMBL/GenBank/DDBJ whole genome shotgun (WGS) entry which is preliminary data.</text>
</comment>
<sequence>MAWHGGWPTSSKFKELLFDSNTYKKPEILKSKIEWKLLDVKLHIKFVQKSLCLKSKQFYNGKCSAIKWKLRFFPNGYTEDATSIALVYVGKDNSEARIKAKFTIYAINSDGKRVDICS</sequence>